<dbReference type="Proteomes" id="UP001244011">
    <property type="component" value="Unassembled WGS sequence"/>
</dbReference>
<feature type="region of interest" description="Disordered" evidence="9">
    <location>
        <begin position="1"/>
        <end position="67"/>
    </location>
</feature>
<keyword evidence="7" id="KW-0472">Membrane</keyword>
<dbReference type="Pfam" id="PF04136">
    <property type="entry name" value="COG3_N"/>
    <property type="match status" value="1"/>
</dbReference>
<comment type="similarity">
    <text evidence="2">Belongs to the COG3 family.</text>
</comment>
<dbReference type="GO" id="GO:0006891">
    <property type="term" value="P:intra-Golgi vesicle-mediated transport"/>
    <property type="evidence" value="ECO:0007669"/>
    <property type="project" value="TreeGrafter"/>
</dbReference>
<dbReference type="GO" id="GO:0006914">
    <property type="term" value="P:autophagy"/>
    <property type="evidence" value="ECO:0007669"/>
    <property type="project" value="TreeGrafter"/>
</dbReference>
<comment type="caution">
    <text evidence="12">The sequence shown here is derived from an EMBL/GenBank/DDBJ whole genome shotgun (WGS) entry which is preliminary data.</text>
</comment>
<keyword evidence="13" id="KW-1185">Reference proteome</keyword>
<dbReference type="GO" id="GO:0000139">
    <property type="term" value="C:Golgi membrane"/>
    <property type="evidence" value="ECO:0007669"/>
    <property type="project" value="UniProtKB-SubCell"/>
</dbReference>
<evidence type="ECO:0000259" key="10">
    <source>
        <dbReference type="Pfam" id="PF04136"/>
    </source>
</evidence>
<dbReference type="GeneID" id="85311321"/>
<evidence type="ECO:0000256" key="3">
    <source>
        <dbReference type="ARBA" id="ARBA00020976"/>
    </source>
</evidence>
<dbReference type="GO" id="GO:0017119">
    <property type="term" value="C:Golgi transport complex"/>
    <property type="evidence" value="ECO:0007669"/>
    <property type="project" value="TreeGrafter"/>
</dbReference>
<dbReference type="InterPro" id="IPR007265">
    <property type="entry name" value="COG_su3"/>
</dbReference>
<dbReference type="GO" id="GO:0007030">
    <property type="term" value="P:Golgi organization"/>
    <property type="evidence" value="ECO:0007669"/>
    <property type="project" value="TreeGrafter"/>
</dbReference>
<dbReference type="AlphaFoldDB" id="A0AAJ0FFC7"/>
<protein>
    <recommendedName>
        <fullName evidence="3">Conserved oligomeric Golgi complex subunit 3</fullName>
    </recommendedName>
    <alternativeName>
        <fullName evidence="8">Component of oligomeric Golgi complex 3</fullName>
    </alternativeName>
</protein>
<evidence type="ECO:0000256" key="5">
    <source>
        <dbReference type="ARBA" id="ARBA00022927"/>
    </source>
</evidence>
<dbReference type="Pfam" id="PF20671">
    <property type="entry name" value="COG3_C"/>
    <property type="match status" value="1"/>
</dbReference>
<dbReference type="GO" id="GO:0005801">
    <property type="term" value="C:cis-Golgi network"/>
    <property type="evidence" value="ECO:0007669"/>
    <property type="project" value="InterPro"/>
</dbReference>
<name>A0AAJ0FFC7_9PEZI</name>
<organism evidence="12 13">
    <name type="scientific">Phialemonium atrogriseum</name>
    <dbReference type="NCBI Taxonomy" id="1093897"/>
    <lineage>
        <taxon>Eukaryota</taxon>
        <taxon>Fungi</taxon>
        <taxon>Dikarya</taxon>
        <taxon>Ascomycota</taxon>
        <taxon>Pezizomycotina</taxon>
        <taxon>Sordariomycetes</taxon>
        <taxon>Sordariomycetidae</taxon>
        <taxon>Cephalothecales</taxon>
        <taxon>Cephalothecaceae</taxon>
        <taxon>Phialemonium</taxon>
    </lineage>
</organism>
<dbReference type="RefSeq" id="XP_060282679.1">
    <property type="nucleotide sequence ID" value="XM_060428134.1"/>
</dbReference>
<feature type="domain" description="Conserved oligomeric Golgi complex subunit 3 C-terminal" evidence="11">
    <location>
        <begin position="304"/>
        <end position="633"/>
    </location>
</feature>
<feature type="domain" description="Conserved oligomeric Golgi complex subunit 3 N-terminal" evidence="10">
    <location>
        <begin position="140"/>
        <end position="284"/>
    </location>
</feature>
<dbReference type="GO" id="GO:0006886">
    <property type="term" value="P:intracellular protein transport"/>
    <property type="evidence" value="ECO:0007669"/>
    <property type="project" value="InterPro"/>
</dbReference>
<keyword evidence="4" id="KW-0813">Transport</keyword>
<dbReference type="InterPro" id="IPR048685">
    <property type="entry name" value="COG3_C"/>
</dbReference>
<accession>A0AAJ0FFC7</accession>
<evidence type="ECO:0000256" key="7">
    <source>
        <dbReference type="ARBA" id="ARBA00023136"/>
    </source>
</evidence>
<comment type="subcellular location">
    <subcellularLocation>
        <location evidence="1">Golgi apparatus membrane</location>
        <topology evidence="1">Peripheral membrane protein</topology>
    </subcellularLocation>
</comment>
<evidence type="ECO:0000256" key="4">
    <source>
        <dbReference type="ARBA" id="ARBA00022448"/>
    </source>
</evidence>
<feature type="compositionally biased region" description="Acidic residues" evidence="9">
    <location>
        <begin position="47"/>
        <end position="56"/>
    </location>
</feature>
<gene>
    <name evidence="12" type="ORF">QBC33DRAFT_541148</name>
</gene>
<evidence type="ECO:0000259" key="11">
    <source>
        <dbReference type="Pfam" id="PF20671"/>
    </source>
</evidence>
<keyword evidence="5" id="KW-0653">Protein transport</keyword>
<feature type="compositionally biased region" description="Polar residues" evidence="9">
    <location>
        <begin position="31"/>
        <end position="45"/>
    </location>
</feature>
<dbReference type="InterPro" id="IPR048320">
    <property type="entry name" value="COG3_N"/>
</dbReference>
<sequence length="774" mass="86743">MYEDSWYSYVPDVQPKRGPSQNTSHRRKESLLQQPNGTAEVSNNAEPLDDLYEVESDSNSPPDPTIARRAKSYSSFYDIVQAQLSEDGSKNGRKKRRKDYGWDALDVVQPEASSRLDDESLLGPLNDELLEARQQEYLLYHDQLAMTERHLETLIEDTNSALTVLASLSESFRSVEDQTTSFQSQCDDLLSEQKRLQALADEVGTDLHYYTYLDNVSRRLNAPGASRLVDGDPFGEILDDLDSCIVFMMKNPTYRDAESYLARYQSLMTKALHLLEVGFAARLEKASSEISAKIAASQSESARHALAYGRFEELITASYSLIPNIQKVVLSAYDQFGNAKEGPVFDIYSNTVKSLFQAYLAVRDRDLRPLIQQELDAFRTEVKSTSAETASRNFVKQCFERSYSEASLFTRIFAIDPQYSTDPNSLYTVLKSYHRSLVNAINVVPLATNLQAVLQPSDLQTICSVVGWAMNEYLLLEYDEEQTGFAAHCRELTARLLTEHLWVFTDAAFEAEIAKSISRPPVNPDTLTIGPVTSGVASSNAYPPVKRALELLVLFDQSMPKERCQRSSPVVFKIVTESVAALRRAEARIKASKNGTDPDLFMIKNLLILKNELVSLEIGDVRNQAPGMQHFGQIWETLSPQNLMGILSSFSSYIPGSSLWSRATSTSPARIPSTNARGNSNLEQQDASEQLDELLRQSIYSFTQRWGTFVNDAQTGRLGAKSLAKVEKELDDILQRAFSNQPEVMMKLKEAIQLNAQAQNDAKLDKKGSKITRV</sequence>
<evidence type="ECO:0000256" key="1">
    <source>
        <dbReference type="ARBA" id="ARBA00004395"/>
    </source>
</evidence>
<evidence type="ECO:0000313" key="12">
    <source>
        <dbReference type="EMBL" id="KAK1766466.1"/>
    </source>
</evidence>
<evidence type="ECO:0000256" key="8">
    <source>
        <dbReference type="ARBA" id="ARBA00031339"/>
    </source>
</evidence>
<evidence type="ECO:0000256" key="6">
    <source>
        <dbReference type="ARBA" id="ARBA00023034"/>
    </source>
</evidence>
<feature type="region of interest" description="Disordered" evidence="9">
    <location>
        <begin position="664"/>
        <end position="687"/>
    </location>
</feature>
<keyword evidence="6" id="KW-0333">Golgi apparatus</keyword>
<evidence type="ECO:0000256" key="9">
    <source>
        <dbReference type="SAM" id="MobiDB-lite"/>
    </source>
</evidence>
<evidence type="ECO:0000256" key="2">
    <source>
        <dbReference type="ARBA" id="ARBA00009936"/>
    </source>
</evidence>
<dbReference type="PANTHER" id="PTHR13302">
    <property type="entry name" value="CONSERVED OLIGOMERIC GOLGI COMPLEX COMPONENT 3"/>
    <property type="match status" value="1"/>
</dbReference>
<evidence type="ECO:0000313" key="13">
    <source>
        <dbReference type="Proteomes" id="UP001244011"/>
    </source>
</evidence>
<reference evidence="12" key="1">
    <citation type="submission" date="2023-06" db="EMBL/GenBank/DDBJ databases">
        <title>Genome-scale phylogeny and comparative genomics of the fungal order Sordariales.</title>
        <authorList>
            <consortium name="Lawrence Berkeley National Laboratory"/>
            <person name="Hensen N."/>
            <person name="Bonometti L."/>
            <person name="Westerberg I."/>
            <person name="Brannstrom I.O."/>
            <person name="Guillou S."/>
            <person name="Cros-Aarteil S."/>
            <person name="Calhoun S."/>
            <person name="Haridas S."/>
            <person name="Kuo A."/>
            <person name="Mondo S."/>
            <person name="Pangilinan J."/>
            <person name="Riley R."/>
            <person name="Labutti K."/>
            <person name="Andreopoulos B."/>
            <person name="Lipzen A."/>
            <person name="Chen C."/>
            <person name="Yanf M."/>
            <person name="Daum C."/>
            <person name="Ng V."/>
            <person name="Clum A."/>
            <person name="Steindorff A."/>
            <person name="Ohm R."/>
            <person name="Martin F."/>
            <person name="Silar P."/>
            <person name="Natvig D."/>
            <person name="Lalanne C."/>
            <person name="Gautier V."/>
            <person name="Ament-Velasquez S.L."/>
            <person name="Kruys A."/>
            <person name="Hutchinson M.I."/>
            <person name="Powell A.J."/>
            <person name="Barry K."/>
            <person name="Miller A.N."/>
            <person name="Grigoriev I.V."/>
            <person name="Debuchy R."/>
            <person name="Gladieux P."/>
            <person name="Thoren M.H."/>
            <person name="Johannesson H."/>
        </authorList>
    </citation>
    <scope>NUCLEOTIDE SEQUENCE</scope>
    <source>
        <strain evidence="12">8032-3</strain>
    </source>
</reference>
<dbReference type="EMBL" id="MU839011">
    <property type="protein sequence ID" value="KAK1766466.1"/>
    <property type="molecule type" value="Genomic_DNA"/>
</dbReference>
<proteinExistence type="inferred from homology"/>
<dbReference type="PANTHER" id="PTHR13302:SF8">
    <property type="entry name" value="CONSERVED OLIGOMERIC GOLGI COMPLEX SUBUNIT 3"/>
    <property type="match status" value="1"/>
</dbReference>